<reference evidence="4 5" key="1">
    <citation type="submission" date="2017-05" db="EMBL/GenBank/DDBJ databases">
        <title>Comparative genomic and metabolic analysis of manganese-oxidizing mechanisms in Celeribater manganoxidans DY25T: its adaption to the environment of polymetallic nodule.</title>
        <authorList>
            <person name="Wang X."/>
        </authorList>
    </citation>
    <scope>NUCLEOTIDE SEQUENCE [LARGE SCALE GENOMIC DNA]</scope>
    <source>
        <strain evidence="4 5">DY25</strain>
    </source>
</reference>
<dbReference type="GO" id="GO:0005737">
    <property type="term" value="C:cytoplasm"/>
    <property type="evidence" value="ECO:0007669"/>
    <property type="project" value="TreeGrafter"/>
</dbReference>
<dbReference type="Pfam" id="PF00884">
    <property type="entry name" value="Sulfatase"/>
    <property type="match status" value="1"/>
</dbReference>
<dbReference type="Proteomes" id="UP000219050">
    <property type="component" value="Chromosome"/>
</dbReference>
<keyword evidence="2" id="KW-0378">Hydrolase</keyword>
<evidence type="ECO:0000256" key="2">
    <source>
        <dbReference type="ARBA" id="ARBA00022801"/>
    </source>
</evidence>
<dbReference type="PANTHER" id="PTHR45953">
    <property type="entry name" value="IDURONATE 2-SULFATASE"/>
    <property type="match status" value="1"/>
</dbReference>
<dbReference type="GO" id="GO:0046872">
    <property type="term" value="F:metal ion binding"/>
    <property type="evidence" value="ECO:0007669"/>
    <property type="project" value="UniProtKB-KW"/>
</dbReference>
<dbReference type="InterPro" id="IPR000917">
    <property type="entry name" value="Sulfatase_N"/>
</dbReference>
<dbReference type="RefSeq" id="WP_097373118.1">
    <property type="nucleotide sequence ID" value="NZ_CP021404.1"/>
</dbReference>
<dbReference type="GO" id="GO:0008484">
    <property type="term" value="F:sulfuric ester hydrolase activity"/>
    <property type="evidence" value="ECO:0007669"/>
    <property type="project" value="TreeGrafter"/>
</dbReference>
<proteinExistence type="predicted"/>
<dbReference type="Gene3D" id="3.40.720.10">
    <property type="entry name" value="Alkaline Phosphatase, subunit A"/>
    <property type="match status" value="1"/>
</dbReference>
<protein>
    <recommendedName>
        <fullName evidence="3">Sulfatase N-terminal domain-containing protein</fullName>
    </recommendedName>
</protein>
<evidence type="ECO:0000313" key="4">
    <source>
        <dbReference type="EMBL" id="ATI41773.1"/>
    </source>
</evidence>
<sequence>MSKRPNFILFVTDQHRADYLGCYGHPVLQTPNIDDIAARGVAFDSFYVASPVCMPNRASLMTCRMPSSHGVTMNGVPLDRKNVTFVELLKEAGYNTALIGKSHLQTFTGAPATLQIPPTRDGYVRAGGGLAEAVRHDLDDPAYKVEEPKFWSGPHPKVPTPFYGYDHVELVTGHGDHIGGDYAAWLSEREPEAASLIGPENQLPHDYTCPQAVRTAVPAELYSTSYIAERAAAYIEAHKDDEAPFFLMISWPDPHHPFNPPGKYWGMYDPDDFAVPEAFRRDDWTPPPHVAGVQKARRDGRADLNGMNAVGCSAREAQEAQALTCGMITMIDDAVGQVQAALQASGRADRTVEIFTSDHGDHLGDHGLLFKGAEQYEQITRVPFLWADPDGEADVRTGRIGQTHDIGTTILERARIEPAFGMQGLDLFGAKTRQAAFVQYAHQKAMDEIGVPPNIHTIRDARYRLSVLQDLDWGELYDLDTDPGEFCNLWDAPEVQSDKLRLMEELIRAELAHVNRSPMPTGRA</sequence>
<keyword evidence="1" id="KW-0479">Metal-binding</keyword>
<dbReference type="OrthoDB" id="9795675at2"/>
<evidence type="ECO:0000259" key="3">
    <source>
        <dbReference type="Pfam" id="PF00884"/>
    </source>
</evidence>
<keyword evidence="5" id="KW-1185">Reference proteome</keyword>
<dbReference type="SUPFAM" id="SSF53649">
    <property type="entry name" value="Alkaline phosphatase-like"/>
    <property type="match status" value="1"/>
</dbReference>
<name>A0A291LYG0_9RHOB</name>
<dbReference type="KEGG" id="cmag:CBW24_07025"/>
<feature type="domain" description="Sulfatase N-terminal" evidence="3">
    <location>
        <begin position="5"/>
        <end position="414"/>
    </location>
</feature>
<dbReference type="AlphaFoldDB" id="A0A291LYG0"/>
<evidence type="ECO:0000313" key="5">
    <source>
        <dbReference type="Proteomes" id="UP000219050"/>
    </source>
</evidence>
<dbReference type="InterPro" id="IPR017850">
    <property type="entry name" value="Alkaline_phosphatase_core_sf"/>
</dbReference>
<evidence type="ECO:0000256" key="1">
    <source>
        <dbReference type="ARBA" id="ARBA00022723"/>
    </source>
</evidence>
<dbReference type="EMBL" id="CP021404">
    <property type="protein sequence ID" value="ATI41773.1"/>
    <property type="molecule type" value="Genomic_DNA"/>
</dbReference>
<accession>A0A291LYG0</accession>
<gene>
    <name evidence="4" type="ORF">CBW24_07025</name>
</gene>
<dbReference type="PANTHER" id="PTHR45953:SF1">
    <property type="entry name" value="IDURONATE 2-SULFATASE"/>
    <property type="match status" value="1"/>
</dbReference>
<organism evidence="4 5">
    <name type="scientific">Pacificitalea manganoxidans</name>
    <dbReference type="NCBI Taxonomy" id="1411902"/>
    <lineage>
        <taxon>Bacteria</taxon>
        <taxon>Pseudomonadati</taxon>
        <taxon>Pseudomonadota</taxon>
        <taxon>Alphaproteobacteria</taxon>
        <taxon>Rhodobacterales</taxon>
        <taxon>Paracoccaceae</taxon>
        <taxon>Pacificitalea</taxon>
    </lineage>
</organism>